<reference evidence="3" key="1">
    <citation type="submission" date="2016-06" db="UniProtKB">
        <authorList>
            <consortium name="WormBaseParasite"/>
        </authorList>
    </citation>
    <scope>IDENTIFICATION</scope>
</reference>
<dbReference type="WBParaSite" id="ECPE_0000177001-mRNA-1">
    <property type="protein sequence ID" value="ECPE_0000177001-mRNA-1"/>
    <property type="gene ID" value="ECPE_0000177001"/>
</dbReference>
<accession>A0A183A485</accession>
<name>A0A183A485_9TREM</name>
<dbReference type="AlphaFoldDB" id="A0A183A485"/>
<protein>
    <submittedName>
        <fullName evidence="3">Ribosomal_L12_N domain-containing protein</fullName>
    </submittedName>
</protein>
<organism evidence="3">
    <name type="scientific">Echinostoma caproni</name>
    <dbReference type="NCBI Taxonomy" id="27848"/>
    <lineage>
        <taxon>Eukaryota</taxon>
        <taxon>Metazoa</taxon>
        <taxon>Spiralia</taxon>
        <taxon>Lophotrochozoa</taxon>
        <taxon>Platyhelminthes</taxon>
        <taxon>Trematoda</taxon>
        <taxon>Digenea</taxon>
        <taxon>Plagiorchiida</taxon>
        <taxon>Echinostomata</taxon>
        <taxon>Echinostomatoidea</taxon>
        <taxon>Echinostomatidae</taxon>
        <taxon>Echinostoma</taxon>
    </lineage>
</organism>
<evidence type="ECO:0000313" key="1">
    <source>
        <dbReference type="EMBL" id="VDP45997.1"/>
    </source>
</evidence>
<dbReference type="Proteomes" id="UP000272942">
    <property type="component" value="Unassembled WGS sequence"/>
</dbReference>
<sequence length="42" mass="4648">MKFIHPDEIDVKPKIPEFSAGDEAAVSDMIKDLELFLSDAKG</sequence>
<keyword evidence="2" id="KW-1185">Reference proteome</keyword>
<proteinExistence type="predicted"/>
<evidence type="ECO:0000313" key="3">
    <source>
        <dbReference type="WBParaSite" id="ECPE_0000177001-mRNA-1"/>
    </source>
</evidence>
<dbReference type="EMBL" id="UZAN01014892">
    <property type="protein sequence ID" value="VDP45997.1"/>
    <property type="molecule type" value="Genomic_DNA"/>
</dbReference>
<evidence type="ECO:0000313" key="2">
    <source>
        <dbReference type="Proteomes" id="UP000272942"/>
    </source>
</evidence>
<reference evidence="1 2" key="2">
    <citation type="submission" date="2018-11" db="EMBL/GenBank/DDBJ databases">
        <authorList>
            <consortium name="Pathogen Informatics"/>
        </authorList>
    </citation>
    <scope>NUCLEOTIDE SEQUENCE [LARGE SCALE GENOMIC DNA]</scope>
    <source>
        <strain evidence="1 2">Egypt</strain>
    </source>
</reference>
<gene>
    <name evidence="1" type="ORF">ECPE_LOCUS1770</name>
</gene>